<keyword evidence="2" id="KW-1185">Reference proteome</keyword>
<dbReference type="RefSeq" id="WP_344131392.1">
    <property type="nucleotide sequence ID" value="NZ_BAAARA010000008.1"/>
</dbReference>
<protein>
    <submittedName>
        <fullName evidence="1">Uncharacterized protein</fullName>
    </submittedName>
</protein>
<sequence length="72" mass="8277">MVTAEQVRQARDAGYAAGREARPIDCPYAGVYLPPWERGRLSAAERSEHERRARDARLLALVWRTARWRARG</sequence>
<evidence type="ECO:0000313" key="1">
    <source>
        <dbReference type="EMBL" id="GAA2348850.1"/>
    </source>
</evidence>
<comment type="caution">
    <text evidence="1">The sequence shown here is derived from an EMBL/GenBank/DDBJ whole genome shotgun (WGS) entry which is preliminary data.</text>
</comment>
<gene>
    <name evidence="1" type="ORF">GCM10009854_27930</name>
</gene>
<reference evidence="1 2" key="1">
    <citation type="journal article" date="2019" name="Int. J. Syst. Evol. Microbiol.">
        <title>The Global Catalogue of Microorganisms (GCM) 10K type strain sequencing project: providing services to taxonomists for standard genome sequencing and annotation.</title>
        <authorList>
            <consortium name="The Broad Institute Genomics Platform"/>
            <consortium name="The Broad Institute Genome Sequencing Center for Infectious Disease"/>
            <person name="Wu L."/>
            <person name="Ma J."/>
        </authorList>
    </citation>
    <scope>NUCLEOTIDE SEQUENCE [LARGE SCALE GENOMIC DNA]</scope>
    <source>
        <strain evidence="1 2">JCM 16221</strain>
    </source>
</reference>
<evidence type="ECO:0000313" key="2">
    <source>
        <dbReference type="Proteomes" id="UP001501218"/>
    </source>
</evidence>
<name>A0ABN3GCV2_9PSEU</name>
<accession>A0ABN3GCV2</accession>
<dbReference type="EMBL" id="BAAARA010000008">
    <property type="protein sequence ID" value="GAA2348850.1"/>
    <property type="molecule type" value="Genomic_DNA"/>
</dbReference>
<proteinExistence type="predicted"/>
<organism evidence="1 2">
    <name type="scientific">Saccharopolyspora halophila</name>
    <dbReference type="NCBI Taxonomy" id="405551"/>
    <lineage>
        <taxon>Bacteria</taxon>
        <taxon>Bacillati</taxon>
        <taxon>Actinomycetota</taxon>
        <taxon>Actinomycetes</taxon>
        <taxon>Pseudonocardiales</taxon>
        <taxon>Pseudonocardiaceae</taxon>
        <taxon>Saccharopolyspora</taxon>
    </lineage>
</organism>
<dbReference type="Proteomes" id="UP001501218">
    <property type="component" value="Unassembled WGS sequence"/>
</dbReference>